<dbReference type="AlphaFoldDB" id="A0AAV4V950"/>
<reference evidence="1 2" key="1">
    <citation type="submission" date="2021-06" db="EMBL/GenBank/DDBJ databases">
        <title>Caerostris extrusa draft genome.</title>
        <authorList>
            <person name="Kono N."/>
            <person name="Arakawa K."/>
        </authorList>
    </citation>
    <scope>NUCLEOTIDE SEQUENCE [LARGE SCALE GENOMIC DNA]</scope>
</reference>
<sequence length="100" mass="11456">MSLRPHSIPKQRNASVAFKGNWIKAEDLRMNKYRSWGLIPQVSLAKGTGVITQTINLQLMDLIYRNLEGIAKIQDKCSGSVVIKSCWRYYYVPKLFHGTN</sequence>
<organism evidence="1 2">
    <name type="scientific">Caerostris extrusa</name>
    <name type="common">Bark spider</name>
    <name type="synonym">Caerostris bankana</name>
    <dbReference type="NCBI Taxonomy" id="172846"/>
    <lineage>
        <taxon>Eukaryota</taxon>
        <taxon>Metazoa</taxon>
        <taxon>Ecdysozoa</taxon>
        <taxon>Arthropoda</taxon>
        <taxon>Chelicerata</taxon>
        <taxon>Arachnida</taxon>
        <taxon>Araneae</taxon>
        <taxon>Araneomorphae</taxon>
        <taxon>Entelegynae</taxon>
        <taxon>Araneoidea</taxon>
        <taxon>Araneidae</taxon>
        <taxon>Caerostris</taxon>
    </lineage>
</organism>
<protein>
    <submittedName>
        <fullName evidence="1">Uncharacterized protein</fullName>
    </submittedName>
</protein>
<evidence type="ECO:0000313" key="1">
    <source>
        <dbReference type="EMBL" id="GIY66578.1"/>
    </source>
</evidence>
<dbReference type="Proteomes" id="UP001054945">
    <property type="component" value="Unassembled WGS sequence"/>
</dbReference>
<evidence type="ECO:0000313" key="2">
    <source>
        <dbReference type="Proteomes" id="UP001054945"/>
    </source>
</evidence>
<keyword evidence="2" id="KW-1185">Reference proteome</keyword>
<comment type="caution">
    <text evidence="1">The sequence shown here is derived from an EMBL/GenBank/DDBJ whole genome shotgun (WGS) entry which is preliminary data.</text>
</comment>
<dbReference type="EMBL" id="BPLR01014134">
    <property type="protein sequence ID" value="GIY66578.1"/>
    <property type="molecule type" value="Genomic_DNA"/>
</dbReference>
<accession>A0AAV4V950</accession>
<proteinExistence type="predicted"/>
<gene>
    <name evidence="1" type="ORF">CEXT_330981</name>
</gene>
<name>A0AAV4V950_CAEEX</name>